<organism evidence="9 10">
    <name type="scientific">Alteromonas salexigens</name>
    <dbReference type="NCBI Taxonomy" id="2982530"/>
    <lineage>
        <taxon>Bacteria</taxon>
        <taxon>Pseudomonadati</taxon>
        <taxon>Pseudomonadota</taxon>
        <taxon>Gammaproteobacteria</taxon>
        <taxon>Alteromonadales</taxon>
        <taxon>Alteromonadaceae</taxon>
        <taxon>Alteromonas/Salinimonas group</taxon>
        <taxon>Alteromonas</taxon>
    </lineage>
</organism>
<evidence type="ECO:0000256" key="6">
    <source>
        <dbReference type="ARBA" id="ARBA00023239"/>
    </source>
</evidence>
<evidence type="ECO:0000313" key="9">
    <source>
        <dbReference type="EMBL" id="MCU7553078.1"/>
    </source>
</evidence>
<feature type="domain" description="Dihydroneopterin aldolase/epimerase" evidence="8">
    <location>
        <begin position="4"/>
        <end position="114"/>
    </location>
</feature>
<dbReference type="Pfam" id="PF02152">
    <property type="entry name" value="FolB"/>
    <property type="match status" value="1"/>
</dbReference>
<evidence type="ECO:0000313" key="10">
    <source>
        <dbReference type="Proteomes" id="UP001209257"/>
    </source>
</evidence>
<protein>
    <recommendedName>
        <fullName evidence="4">dihydroneopterin aldolase</fullName>
        <ecNumber evidence="4">4.1.2.25</ecNumber>
    </recommendedName>
    <alternativeName>
        <fullName evidence="7">7,8-dihydroneopterin aldolase</fullName>
    </alternativeName>
</protein>
<evidence type="ECO:0000256" key="1">
    <source>
        <dbReference type="ARBA" id="ARBA00001353"/>
    </source>
</evidence>
<evidence type="ECO:0000256" key="4">
    <source>
        <dbReference type="ARBA" id="ARBA00013043"/>
    </source>
</evidence>
<evidence type="ECO:0000256" key="5">
    <source>
        <dbReference type="ARBA" id="ARBA00022909"/>
    </source>
</evidence>
<accession>A0ABT2VKV0</accession>
<dbReference type="SMART" id="SM00905">
    <property type="entry name" value="FolB"/>
    <property type="match status" value="1"/>
</dbReference>
<keyword evidence="10" id="KW-1185">Reference proteome</keyword>
<gene>
    <name evidence="9" type="ORF">OCL06_00540</name>
</gene>
<reference evidence="10" key="1">
    <citation type="submission" date="2023-07" db="EMBL/GenBank/DDBJ databases">
        <title>Study on multiphase classification of strain Alteromonas salexigens isolated from the Yellow Sea.</title>
        <authorList>
            <person name="Sun L."/>
        </authorList>
    </citation>
    <scope>NUCLEOTIDE SEQUENCE [LARGE SCALE GENOMIC DNA]</scope>
    <source>
        <strain evidence="10">ASW11-19</strain>
    </source>
</reference>
<evidence type="ECO:0000256" key="7">
    <source>
        <dbReference type="ARBA" id="ARBA00032903"/>
    </source>
</evidence>
<comment type="caution">
    <text evidence="9">The sequence shown here is derived from an EMBL/GenBank/DDBJ whole genome shotgun (WGS) entry which is preliminary data.</text>
</comment>
<dbReference type="InterPro" id="IPR006157">
    <property type="entry name" value="FolB_dom"/>
</dbReference>
<dbReference type="EMBL" id="JAOTJC010000002">
    <property type="protein sequence ID" value="MCU7553078.1"/>
    <property type="molecule type" value="Genomic_DNA"/>
</dbReference>
<dbReference type="InterPro" id="IPR006156">
    <property type="entry name" value="Dihydroneopterin_aldolase"/>
</dbReference>
<dbReference type="SUPFAM" id="SSF55620">
    <property type="entry name" value="Tetrahydrobiopterin biosynthesis enzymes-like"/>
    <property type="match status" value="1"/>
</dbReference>
<keyword evidence="6" id="KW-0456">Lyase</keyword>
<sequence>MEKITITGLRVDTLIGVYDWEREQLTTLKLDITLTASLISAMTSDDVNDTIDYAALAEHVQKEAKNCQYELLEAFGHHIMNSILRTFPSQHVALGICKPGILADADSVTVWMERSAAE</sequence>
<evidence type="ECO:0000259" key="8">
    <source>
        <dbReference type="SMART" id="SM00905"/>
    </source>
</evidence>
<dbReference type="Proteomes" id="UP001209257">
    <property type="component" value="Unassembled WGS sequence"/>
</dbReference>
<dbReference type="PANTHER" id="PTHR42844">
    <property type="entry name" value="DIHYDRONEOPTERIN ALDOLASE 1-RELATED"/>
    <property type="match status" value="1"/>
</dbReference>
<keyword evidence="5" id="KW-0289">Folate biosynthesis</keyword>
<comment type="pathway">
    <text evidence="2">Cofactor biosynthesis; tetrahydrofolate biosynthesis; 2-amino-4-hydroxy-6-hydroxymethyl-7,8-dihydropteridine diphosphate from 7,8-dihydroneopterin triphosphate: step 3/4.</text>
</comment>
<comment type="similarity">
    <text evidence="3">Belongs to the DHNA family.</text>
</comment>
<proteinExistence type="inferred from homology"/>
<comment type="catalytic activity">
    <reaction evidence="1">
        <text>7,8-dihydroneopterin = 6-hydroxymethyl-7,8-dihydropterin + glycolaldehyde</text>
        <dbReference type="Rhea" id="RHEA:10540"/>
        <dbReference type="ChEBI" id="CHEBI:17001"/>
        <dbReference type="ChEBI" id="CHEBI:17071"/>
        <dbReference type="ChEBI" id="CHEBI:44841"/>
        <dbReference type="EC" id="4.1.2.25"/>
    </reaction>
</comment>
<dbReference type="EC" id="4.1.2.25" evidence="4"/>
<evidence type="ECO:0000256" key="3">
    <source>
        <dbReference type="ARBA" id="ARBA00005708"/>
    </source>
</evidence>
<dbReference type="RefSeq" id="WP_262991768.1">
    <property type="nucleotide sequence ID" value="NZ_JAOTJC010000002.1"/>
</dbReference>
<dbReference type="PANTHER" id="PTHR42844:SF1">
    <property type="entry name" value="DIHYDRONEOPTERIN ALDOLASE 1-RELATED"/>
    <property type="match status" value="1"/>
</dbReference>
<dbReference type="NCBIfam" id="TIGR00526">
    <property type="entry name" value="folB_dom"/>
    <property type="match status" value="1"/>
</dbReference>
<dbReference type="Gene3D" id="3.30.1130.10">
    <property type="match status" value="1"/>
</dbReference>
<evidence type="ECO:0000256" key="2">
    <source>
        <dbReference type="ARBA" id="ARBA00005013"/>
    </source>
</evidence>
<name>A0ABT2VKV0_9ALTE</name>
<dbReference type="InterPro" id="IPR043133">
    <property type="entry name" value="GTP-CH-I_C/QueF"/>
</dbReference>